<feature type="region of interest" description="Disordered" evidence="1">
    <location>
        <begin position="76"/>
        <end position="96"/>
    </location>
</feature>
<protein>
    <submittedName>
        <fullName evidence="2">Uncharacterized protein</fullName>
    </submittedName>
</protein>
<feature type="region of interest" description="Disordered" evidence="1">
    <location>
        <begin position="1"/>
        <end position="21"/>
    </location>
</feature>
<evidence type="ECO:0000256" key="1">
    <source>
        <dbReference type="SAM" id="MobiDB-lite"/>
    </source>
</evidence>
<dbReference type="Proteomes" id="UP000054279">
    <property type="component" value="Unassembled WGS sequence"/>
</dbReference>
<dbReference type="HOGENOM" id="CLU_1267609_0_0_1"/>
<proteinExistence type="predicted"/>
<dbReference type="EMBL" id="KN837172">
    <property type="protein sequence ID" value="KIJ37126.1"/>
    <property type="molecule type" value="Genomic_DNA"/>
</dbReference>
<feature type="region of interest" description="Disordered" evidence="1">
    <location>
        <begin position="142"/>
        <end position="176"/>
    </location>
</feature>
<accession>A0A0C9VII4</accession>
<feature type="region of interest" description="Disordered" evidence="1">
    <location>
        <begin position="39"/>
        <end position="61"/>
    </location>
</feature>
<feature type="compositionally biased region" description="Low complexity" evidence="1">
    <location>
        <begin position="80"/>
        <end position="91"/>
    </location>
</feature>
<reference evidence="2 3" key="1">
    <citation type="submission" date="2014-06" db="EMBL/GenBank/DDBJ databases">
        <title>Evolutionary Origins and Diversification of the Mycorrhizal Mutualists.</title>
        <authorList>
            <consortium name="DOE Joint Genome Institute"/>
            <consortium name="Mycorrhizal Genomics Consortium"/>
            <person name="Kohler A."/>
            <person name="Kuo A."/>
            <person name="Nagy L.G."/>
            <person name="Floudas D."/>
            <person name="Copeland A."/>
            <person name="Barry K.W."/>
            <person name="Cichocki N."/>
            <person name="Veneault-Fourrey C."/>
            <person name="LaButti K."/>
            <person name="Lindquist E.A."/>
            <person name="Lipzen A."/>
            <person name="Lundell T."/>
            <person name="Morin E."/>
            <person name="Murat C."/>
            <person name="Riley R."/>
            <person name="Ohm R."/>
            <person name="Sun H."/>
            <person name="Tunlid A."/>
            <person name="Henrissat B."/>
            <person name="Grigoriev I.V."/>
            <person name="Hibbett D.S."/>
            <person name="Martin F."/>
        </authorList>
    </citation>
    <scope>NUCLEOTIDE SEQUENCE [LARGE SCALE GENOMIC DNA]</scope>
    <source>
        <strain evidence="2 3">SS14</strain>
    </source>
</reference>
<feature type="compositionally biased region" description="Acidic residues" evidence="1">
    <location>
        <begin position="52"/>
        <end position="61"/>
    </location>
</feature>
<dbReference type="AlphaFoldDB" id="A0A0C9VII4"/>
<evidence type="ECO:0000313" key="3">
    <source>
        <dbReference type="Proteomes" id="UP000054279"/>
    </source>
</evidence>
<name>A0A0C9VII4_SPHS4</name>
<organism evidence="2 3">
    <name type="scientific">Sphaerobolus stellatus (strain SS14)</name>
    <dbReference type="NCBI Taxonomy" id="990650"/>
    <lineage>
        <taxon>Eukaryota</taxon>
        <taxon>Fungi</taxon>
        <taxon>Dikarya</taxon>
        <taxon>Basidiomycota</taxon>
        <taxon>Agaricomycotina</taxon>
        <taxon>Agaricomycetes</taxon>
        <taxon>Phallomycetidae</taxon>
        <taxon>Geastrales</taxon>
        <taxon>Sphaerobolaceae</taxon>
        <taxon>Sphaerobolus</taxon>
    </lineage>
</organism>
<evidence type="ECO:0000313" key="2">
    <source>
        <dbReference type="EMBL" id="KIJ37126.1"/>
    </source>
</evidence>
<keyword evidence="3" id="KW-1185">Reference proteome</keyword>
<gene>
    <name evidence="2" type="ORF">M422DRAFT_260517</name>
</gene>
<sequence length="218" mass="24175">MPRPRKKAAQAKLQRGSGGQEEMMALGVAAEDVIFVGEKRKRIKETGSGEDGLSEEEEDDLETDIAVSSADRKVKPVKKASATCSRTSRSAGYAREKGLREAAAGCAPLTYFFKPVEAKCALAPSPEPEPEPEPVVLLVPEPEPKCQSENNLEIQKDQEDSSAPNPIPEDLNFREAPVPNLLPEEQVLWEAAREWFDPLIDEEKEKERMMAYIQLLRS</sequence>